<dbReference type="AlphaFoldDB" id="G4TFT0"/>
<dbReference type="HOGENOM" id="CLU_469374_0_0_1"/>
<feature type="region of interest" description="Disordered" evidence="1">
    <location>
        <begin position="314"/>
        <end position="345"/>
    </location>
</feature>
<evidence type="ECO:0000313" key="3">
    <source>
        <dbReference type="Proteomes" id="UP000007148"/>
    </source>
</evidence>
<accession>G4TFT0</accession>
<feature type="region of interest" description="Disordered" evidence="1">
    <location>
        <begin position="16"/>
        <end position="79"/>
    </location>
</feature>
<evidence type="ECO:0000313" key="2">
    <source>
        <dbReference type="EMBL" id="CCA70181.1"/>
    </source>
</evidence>
<organism evidence="2 3">
    <name type="scientific">Serendipita indica (strain DSM 11827)</name>
    <name type="common">Root endophyte fungus</name>
    <name type="synonym">Piriformospora indica</name>
    <dbReference type="NCBI Taxonomy" id="1109443"/>
    <lineage>
        <taxon>Eukaryota</taxon>
        <taxon>Fungi</taxon>
        <taxon>Dikarya</taxon>
        <taxon>Basidiomycota</taxon>
        <taxon>Agaricomycotina</taxon>
        <taxon>Agaricomycetes</taxon>
        <taxon>Sebacinales</taxon>
        <taxon>Serendipitaceae</taxon>
        <taxon>Serendipita</taxon>
    </lineage>
</organism>
<comment type="caution">
    <text evidence="2">The sequence shown here is derived from an EMBL/GenBank/DDBJ whole genome shotgun (WGS) entry which is preliminary data.</text>
</comment>
<dbReference type="EMBL" id="CAFZ01000074">
    <property type="protein sequence ID" value="CCA70181.1"/>
    <property type="molecule type" value="Genomic_DNA"/>
</dbReference>
<evidence type="ECO:0000256" key="1">
    <source>
        <dbReference type="SAM" id="MobiDB-lite"/>
    </source>
</evidence>
<protein>
    <submittedName>
        <fullName evidence="2">Uncharacterized protein</fullName>
    </submittedName>
</protein>
<keyword evidence="3" id="KW-1185">Reference proteome</keyword>
<dbReference type="Proteomes" id="UP000007148">
    <property type="component" value="Unassembled WGS sequence"/>
</dbReference>
<sequence length="581" mass="62997">MNLSAAIDNNILKFSYPRHHNTNSESAAPSYRPRGPMQSIPRAVHAHSASTGSATSDITIGTPDVANPSGHTRSGSASVSMSKMFSSNPFKHVRNHSNQCLATMSPQDVIARILAQDEIPRGTFLASEREKDLAKNGGCAGGLARRYPERLDSRRALLSMANGAKAPIVLRGPSPTRGSPCNARKGQTTNCQFEAAVPLAPVPPVPSAGTYAQKQLPPTPPLSILSGVELSPSSALIAMYACTLSPMQDDACKLPSVPEKKSTIPPTKPLNLGLARPTITTTVTATASSETKRFSRILQTAVPAKVVKRRTNVPAPIRPPHFRGPRAFNAPLSATSSESSEDESSFLALDFPLPPQTRQDKAVSASKEPLTDKVVVVTAPEPTPMGDLSITPLDIPVDWDDLHDRWTSPVINLHQDAMLADLLSETMDLPRTDPTSVVLVDSDQEDSDVLLAFQDDVASLFARSPTVDVRTLDQDEEDIMDRHLEPSAMPIPCEPEEAEEVEEGDPCEPVGREKRHGRVLVTKEIKLCLDVDIAQTIEQEEQRRRRRKSEVYVAGESFLMMASPLSPESSYGSSSRTSYLW</sequence>
<feature type="compositionally biased region" description="Low complexity" evidence="1">
    <location>
        <begin position="46"/>
        <end position="56"/>
    </location>
</feature>
<gene>
    <name evidence="2" type="ORF">PIIN_04120</name>
</gene>
<reference evidence="2 3" key="1">
    <citation type="journal article" date="2011" name="PLoS Pathog.">
        <title>Endophytic Life Strategies Decoded by Genome and Transcriptome Analyses of the Mutualistic Root Symbiont Piriformospora indica.</title>
        <authorList>
            <person name="Zuccaro A."/>
            <person name="Lahrmann U."/>
            <person name="Guldener U."/>
            <person name="Langen G."/>
            <person name="Pfiffi S."/>
            <person name="Biedenkopf D."/>
            <person name="Wong P."/>
            <person name="Samans B."/>
            <person name="Grimm C."/>
            <person name="Basiewicz M."/>
            <person name="Murat C."/>
            <person name="Martin F."/>
            <person name="Kogel K.H."/>
        </authorList>
    </citation>
    <scope>NUCLEOTIDE SEQUENCE [LARGE SCALE GENOMIC DNA]</scope>
    <source>
        <strain evidence="2 3">DSM 11827</strain>
    </source>
</reference>
<dbReference type="InParanoid" id="G4TFT0"/>
<proteinExistence type="predicted"/>
<dbReference type="OrthoDB" id="10665192at2759"/>
<name>G4TFT0_SERID</name>